<accession>A0A061BI97</accession>
<feature type="domain" description="FAD-binding" evidence="7">
    <location>
        <begin position="336"/>
        <end position="374"/>
    </location>
</feature>
<dbReference type="InterPro" id="IPR002938">
    <property type="entry name" value="FAD-bd"/>
</dbReference>
<dbReference type="GO" id="GO:0071949">
    <property type="term" value="F:FAD binding"/>
    <property type="evidence" value="ECO:0007669"/>
    <property type="project" value="InterPro"/>
</dbReference>
<dbReference type="SUPFAM" id="SSF54373">
    <property type="entry name" value="FAD-linked reductases, C-terminal domain"/>
    <property type="match status" value="1"/>
</dbReference>
<dbReference type="Pfam" id="PF13450">
    <property type="entry name" value="NAD_binding_8"/>
    <property type="match status" value="1"/>
</dbReference>
<dbReference type="AlphaFoldDB" id="A0A061BI97"/>
<keyword evidence="5" id="KW-0503">Monooxygenase</keyword>
<dbReference type="SUPFAM" id="SSF51905">
    <property type="entry name" value="FAD/NAD(P)-binding domain"/>
    <property type="match status" value="1"/>
</dbReference>
<organism evidence="8">
    <name type="scientific">Rhodotorula toruloides</name>
    <name type="common">Yeast</name>
    <name type="synonym">Rhodosporidium toruloides</name>
    <dbReference type="NCBI Taxonomy" id="5286"/>
    <lineage>
        <taxon>Eukaryota</taxon>
        <taxon>Fungi</taxon>
        <taxon>Dikarya</taxon>
        <taxon>Basidiomycota</taxon>
        <taxon>Pucciniomycotina</taxon>
        <taxon>Microbotryomycetes</taxon>
        <taxon>Sporidiobolales</taxon>
        <taxon>Sporidiobolaceae</taxon>
        <taxon>Rhodotorula</taxon>
    </lineage>
</organism>
<name>A0A061BI97_RHOTO</name>
<keyword evidence="4" id="KW-0560">Oxidoreductase</keyword>
<dbReference type="InterPro" id="IPR036188">
    <property type="entry name" value="FAD/NAD-bd_sf"/>
</dbReference>
<protein>
    <submittedName>
        <fullName evidence="8">RHTO0S30e00606g1_1</fullName>
    </submittedName>
</protein>
<dbReference type="GO" id="GO:0004497">
    <property type="term" value="F:monooxygenase activity"/>
    <property type="evidence" value="ECO:0007669"/>
    <property type="project" value="UniProtKB-KW"/>
</dbReference>
<evidence type="ECO:0000256" key="2">
    <source>
        <dbReference type="ARBA" id="ARBA00022630"/>
    </source>
</evidence>
<evidence type="ECO:0000256" key="6">
    <source>
        <dbReference type="SAM" id="MobiDB-lite"/>
    </source>
</evidence>
<evidence type="ECO:0000256" key="1">
    <source>
        <dbReference type="ARBA" id="ARBA00007992"/>
    </source>
</evidence>
<sequence length="484" mass="52740">MVQHGPYAGYETGMDAVAAQRETGISAIVVGAGIAGLACAVELKLNGHSPVTVYDSVPKFARLGDTIGIMPNAGRILGRWPKLFDTLDPLCGHSRGLSILRYDGKWIVDQKPPPLVPRDQETDEDRQRREAEEKYTRENPMFDAHRGDLHQTLLDYAKSVGVEAKQGIAVTAYEETDTGASVLIDGVPHTADVVIAADGVKSKAREIVLGYVDKPKSSGYAIYRAFFDGDRIRENPACAHLVADGVDQRNCWIGPDVHFIAAGVKGTKEFSWVLTHLDQADVEESWVARGKVEDAIKVVDNWDPVVKAVISCTPAENLLDWKLVFRDPLPTWVSPKGRICLLGDAAHPHLPTSIQGASQGVEDATTIATLLRLAGKHDIPTATRAYQEIRYDRTVMTQQLGVQVRNTWHRPRDWDNIDPESVKLPQTPELFAHDATAVAIARFPEAAAKVRAQYGGATAQEEGIEAARENALAASAVMSVPILA</sequence>
<evidence type="ECO:0000313" key="8">
    <source>
        <dbReference type="EMBL" id="CDR49703.1"/>
    </source>
</evidence>
<evidence type="ECO:0000259" key="7">
    <source>
        <dbReference type="Pfam" id="PF01494"/>
    </source>
</evidence>
<feature type="compositionally biased region" description="Basic and acidic residues" evidence="6">
    <location>
        <begin position="125"/>
        <end position="135"/>
    </location>
</feature>
<dbReference type="OrthoDB" id="47494at2759"/>
<comment type="similarity">
    <text evidence="1">Belongs to the paxM FAD-dependent monooxygenase family.</text>
</comment>
<dbReference type="EMBL" id="LK052965">
    <property type="protein sequence ID" value="CDR49703.1"/>
    <property type="molecule type" value="Genomic_DNA"/>
</dbReference>
<gene>
    <name evidence="8" type="ORF">RHTO0S_30e00606g</name>
</gene>
<evidence type="ECO:0000256" key="5">
    <source>
        <dbReference type="ARBA" id="ARBA00023033"/>
    </source>
</evidence>
<dbReference type="PANTHER" id="PTHR13789:SF236">
    <property type="entry name" value="MONOOXYGENASE, PUTATIVE (AFU_ORTHOLOGUE AFUA_6G12060)-RELATED"/>
    <property type="match status" value="1"/>
</dbReference>
<dbReference type="InterPro" id="IPR050493">
    <property type="entry name" value="FAD-dep_Monooxygenase_BioMet"/>
</dbReference>
<evidence type="ECO:0000256" key="3">
    <source>
        <dbReference type="ARBA" id="ARBA00022827"/>
    </source>
</evidence>
<proteinExistence type="inferred from homology"/>
<reference evidence="8" key="1">
    <citation type="journal article" date="2014" name="Genome Announc.">
        <title>Draft genome sequence of Rhodosporidium toruloides CECT1137, an oleaginous yeast of biotechnological interest.</title>
        <authorList>
            <person name="Morin N."/>
            <person name="Calcas X."/>
            <person name="Devillers H."/>
            <person name="Durrens P."/>
            <person name="Sherman D.J."/>
            <person name="Nicaud J.-M."/>
            <person name="Neuveglise C."/>
        </authorList>
    </citation>
    <scope>NUCLEOTIDE SEQUENCE</scope>
    <source>
        <strain evidence="8">CECT1137</strain>
    </source>
</reference>
<dbReference type="PANTHER" id="PTHR13789">
    <property type="entry name" value="MONOOXYGENASE"/>
    <property type="match status" value="1"/>
</dbReference>
<feature type="region of interest" description="Disordered" evidence="6">
    <location>
        <begin position="111"/>
        <end position="135"/>
    </location>
</feature>
<keyword evidence="3" id="KW-0274">FAD</keyword>
<evidence type="ECO:0000256" key="4">
    <source>
        <dbReference type="ARBA" id="ARBA00023002"/>
    </source>
</evidence>
<dbReference type="Pfam" id="PF01494">
    <property type="entry name" value="FAD_binding_3"/>
    <property type="match status" value="1"/>
</dbReference>
<dbReference type="PRINTS" id="PR00420">
    <property type="entry name" value="RNGMNOXGNASE"/>
</dbReference>
<keyword evidence="2" id="KW-0285">Flavoprotein</keyword>
<dbReference type="Gene3D" id="3.50.50.60">
    <property type="entry name" value="FAD/NAD(P)-binding domain"/>
    <property type="match status" value="1"/>
</dbReference>